<feature type="active site" description="Nucleophile" evidence="4">
    <location>
        <position position="76"/>
    </location>
</feature>
<dbReference type="PIRSF" id="PIRSF006278">
    <property type="entry name" value="ACCD_DCysDesulf"/>
    <property type="match status" value="1"/>
</dbReference>
<evidence type="ECO:0000313" key="8">
    <source>
        <dbReference type="Proteomes" id="UP000317839"/>
    </source>
</evidence>
<evidence type="ECO:0000259" key="6">
    <source>
        <dbReference type="Pfam" id="PF00291"/>
    </source>
</evidence>
<comment type="caution">
    <text evidence="7">The sequence shown here is derived from an EMBL/GenBank/DDBJ whole genome shotgun (WGS) entry which is preliminary data.</text>
</comment>
<evidence type="ECO:0000256" key="4">
    <source>
        <dbReference type="PIRSR" id="PIRSR006278-1"/>
    </source>
</evidence>
<dbReference type="OrthoDB" id="9801249at2"/>
<keyword evidence="8" id="KW-1185">Reference proteome</keyword>
<proteinExistence type="inferred from homology"/>
<evidence type="ECO:0000256" key="2">
    <source>
        <dbReference type="ARBA" id="ARBA00008639"/>
    </source>
</evidence>
<comment type="similarity">
    <text evidence="2">Belongs to the ACC deaminase/D-cysteine desulfhydrase family.</text>
</comment>
<evidence type="ECO:0000256" key="1">
    <source>
        <dbReference type="ARBA" id="ARBA00001933"/>
    </source>
</evidence>
<keyword evidence="3 5" id="KW-0663">Pyridoxal phosphate</keyword>
<name>A0A545T6Q7_9GAMM</name>
<dbReference type="GO" id="GO:0019148">
    <property type="term" value="F:D-cysteine desulfhydrase activity"/>
    <property type="evidence" value="ECO:0007669"/>
    <property type="project" value="TreeGrafter"/>
</dbReference>
<dbReference type="PANTHER" id="PTHR43780">
    <property type="entry name" value="1-AMINOCYCLOPROPANE-1-CARBOXYLATE DEAMINASE-RELATED"/>
    <property type="match status" value="1"/>
</dbReference>
<dbReference type="Pfam" id="PF00291">
    <property type="entry name" value="PALP"/>
    <property type="match status" value="1"/>
</dbReference>
<dbReference type="EMBL" id="VIKR01000004">
    <property type="protein sequence ID" value="TQV72903.1"/>
    <property type="molecule type" value="Genomic_DNA"/>
</dbReference>
<protein>
    <submittedName>
        <fullName evidence="7">Pyridoxal-phosphate dependent enzyme</fullName>
    </submittedName>
</protein>
<accession>A0A545T6Q7</accession>
<dbReference type="InterPro" id="IPR001926">
    <property type="entry name" value="TrpB-like_PALP"/>
</dbReference>
<dbReference type="InterPro" id="IPR027278">
    <property type="entry name" value="ACCD_DCysDesulf"/>
</dbReference>
<sequence length="297" mass="33215">MRLSKFHHIFAEINAIAPQIVTNAVTIEHDVTLQIKRDDLLHPVVSGNKWRKLKHTLMAIENQGMSKLVAMGGPYSNLLHSLAYLCYRLGWHLKVLIRAYPEQPLTPMLNDIKRWGAEIEFVDRKTFRTLRENPPECADDEFWINEGGFGETALKGTMETLMEFNQLPDYLIMATATGASIAGLAMGCQSLKRSIKVIGISVLNNALQVAKDIQNLLPPEVEQPEIISGFEFGGYAKSSSALDTFIANFEKQTSIPLEKVYSGKSFYATMSLIEQGYFRKGSHIALIHCGGLQGKRE</sequence>
<evidence type="ECO:0000256" key="5">
    <source>
        <dbReference type="PIRSR" id="PIRSR006278-2"/>
    </source>
</evidence>
<reference evidence="7 8" key="1">
    <citation type="submission" date="2019-06" db="EMBL/GenBank/DDBJ databases">
        <title>Draft genome of Aliikangiella marina GYP-15.</title>
        <authorList>
            <person name="Wang G."/>
        </authorList>
    </citation>
    <scope>NUCLEOTIDE SEQUENCE [LARGE SCALE GENOMIC DNA]</scope>
    <source>
        <strain evidence="7 8">GYP-15</strain>
    </source>
</reference>
<feature type="modified residue" description="N6-(pyridoxal phosphate)lysine" evidence="5">
    <location>
        <position position="49"/>
    </location>
</feature>
<organism evidence="7 8">
    <name type="scientific">Aliikangiella marina</name>
    <dbReference type="NCBI Taxonomy" id="1712262"/>
    <lineage>
        <taxon>Bacteria</taxon>
        <taxon>Pseudomonadati</taxon>
        <taxon>Pseudomonadota</taxon>
        <taxon>Gammaproteobacteria</taxon>
        <taxon>Oceanospirillales</taxon>
        <taxon>Pleioneaceae</taxon>
        <taxon>Aliikangiella</taxon>
    </lineage>
</organism>
<dbReference type="RefSeq" id="WP_142943042.1">
    <property type="nucleotide sequence ID" value="NZ_VIKR01000004.1"/>
</dbReference>
<gene>
    <name evidence="7" type="ORF">FLL45_15675</name>
</gene>
<dbReference type="PANTHER" id="PTHR43780:SF2">
    <property type="entry name" value="1-AMINOCYCLOPROPANE-1-CARBOXYLATE DEAMINASE-RELATED"/>
    <property type="match status" value="1"/>
</dbReference>
<dbReference type="AlphaFoldDB" id="A0A545T6Q7"/>
<dbReference type="Proteomes" id="UP000317839">
    <property type="component" value="Unassembled WGS sequence"/>
</dbReference>
<evidence type="ECO:0000313" key="7">
    <source>
        <dbReference type="EMBL" id="TQV72903.1"/>
    </source>
</evidence>
<dbReference type="SUPFAM" id="SSF53686">
    <property type="entry name" value="Tryptophan synthase beta subunit-like PLP-dependent enzymes"/>
    <property type="match status" value="1"/>
</dbReference>
<dbReference type="InterPro" id="IPR036052">
    <property type="entry name" value="TrpB-like_PALP_sf"/>
</dbReference>
<comment type="cofactor">
    <cofactor evidence="1">
        <name>pyridoxal 5'-phosphate</name>
        <dbReference type="ChEBI" id="CHEBI:597326"/>
    </cofactor>
</comment>
<feature type="domain" description="Tryptophan synthase beta chain-like PALP" evidence="6">
    <location>
        <begin position="28"/>
        <end position="290"/>
    </location>
</feature>
<evidence type="ECO:0000256" key="3">
    <source>
        <dbReference type="ARBA" id="ARBA00022898"/>
    </source>
</evidence>
<dbReference type="Gene3D" id="3.40.50.1100">
    <property type="match status" value="2"/>
</dbReference>